<dbReference type="Gene3D" id="3.90.1150.10">
    <property type="entry name" value="Aspartate Aminotransferase, domain 1"/>
    <property type="match status" value="1"/>
</dbReference>
<dbReference type="Gene3D" id="3.40.640.10">
    <property type="entry name" value="Type I PLP-dependent aspartate aminotransferase-like (Major domain)"/>
    <property type="match status" value="1"/>
</dbReference>
<dbReference type="InterPro" id="IPR004839">
    <property type="entry name" value="Aminotransferase_I/II_large"/>
</dbReference>
<proteinExistence type="inferred from homology"/>
<dbReference type="GO" id="GO:0030170">
    <property type="term" value="F:pyridoxal phosphate binding"/>
    <property type="evidence" value="ECO:0007669"/>
    <property type="project" value="InterPro"/>
</dbReference>
<dbReference type="GO" id="GO:0008483">
    <property type="term" value="F:transaminase activity"/>
    <property type="evidence" value="ECO:0007669"/>
    <property type="project" value="UniProtKB-KW"/>
</dbReference>
<dbReference type="FunFam" id="3.40.640.10:FF:000099">
    <property type="entry name" value="LL-diaminopimelate aminotransferase, chloroplastic"/>
    <property type="match status" value="1"/>
</dbReference>
<dbReference type="InterPro" id="IPR015422">
    <property type="entry name" value="PyrdxlP-dep_Trfase_small"/>
</dbReference>
<evidence type="ECO:0000313" key="7">
    <source>
        <dbReference type="EMBL" id="WVZ25850.1"/>
    </source>
</evidence>
<dbReference type="InterPro" id="IPR015421">
    <property type="entry name" value="PyrdxlP-dep_Trfase_major"/>
</dbReference>
<dbReference type="Pfam" id="PF00155">
    <property type="entry name" value="Aminotran_1_2"/>
    <property type="match status" value="1"/>
</dbReference>
<dbReference type="NCBIfam" id="TIGR03542">
    <property type="entry name" value="DAPAT_plant"/>
    <property type="match status" value="1"/>
</dbReference>
<accession>A0AAQ3PGT5</accession>
<name>A0AAQ3PGT5_VIGMU</name>
<evidence type="ECO:0000256" key="4">
    <source>
        <dbReference type="ARBA" id="ARBA00022898"/>
    </source>
</evidence>
<dbReference type="FunFam" id="3.90.1150.10:FF:000085">
    <property type="entry name" value="LL-diaminopimelate aminotransferase, chloroplastic"/>
    <property type="match status" value="1"/>
</dbReference>
<protein>
    <recommendedName>
        <fullName evidence="6">Aminotransferase class I/classII large domain-containing protein</fullName>
    </recommendedName>
</protein>
<dbReference type="EMBL" id="CP144700">
    <property type="protein sequence ID" value="WVZ25850.1"/>
    <property type="molecule type" value="Genomic_DNA"/>
</dbReference>
<evidence type="ECO:0000256" key="1">
    <source>
        <dbReference type="ARBA" id="ARBA00001933"/>
    </source>
</evidence>
<dbReference type="PANTHER" id="PTHR43144">
    <property type="entry name" value="AMINOTRANSFERASE"/>
    <property type="match status" value="1"/>
</dbReference>
<evidence type="ECO:0000256" key="2">
    <source>
        <dbReference type="ARBA" id="ARBA00022576"/>
    </source>
</evidence>
<keyword evidence="8" id="KW-1185">Reference proteome</keyword>
<dbReference type="Proteomes" id="UP001374535">
    <property type="component" value="Chromosome 1"/>
</dbReference>
<dbReference type="SUPFAM" id="SSF53383">
    <property type="entry name" value="PLP-dependent transferases"/>
    <property type="match status" value="1"/>
</dbReference>
<keyword evidence="2" id="KW-0032">Aminotransferase</keyword>
<keyword evidence="4" id="KW-0663">Pyridoxal phosphate</keyword>
<reference evidence="7 8" key="1">
    <citation type="journal article" date="2023" name="Life. Sci Alliance">
        <title>Evolutionary insights into 3D genome organization and epigenetic landscape of Vigna mungo.</title>
        <authorList>
            <person name="Junaid A."/>
            <person name="Singh B."/>
            <person name="Bhatia S."/>
        </authorList>
    </citation>
    <scope>NUCLEOTIDE SEQUENCE [LARGE SCALE GENOMIC DNA]</scope>
    <source>
        <strain evidence="7">Urdbean</strain>
    </source>
</reference>
<keyword evidence="3" id="KW-0808">Transferase</keyword>
<feature type="domain" description="Aminotransferase class I/classII large" evidence="6">
    <location>
        <begin position="114"/>
        <end position="478"/>
    </location>
</feature>
<organism evidence="7 8">
    <name type="scientific">Vigna mungo</name>
    <name type="common">Black gram</name>
    <name type="synonym">Phaseolus mungo</name>
    <dbReference type="NCBI Taxonomy" id="3915"/>
    <lineage>
        <taxon>Eukaryota</taxon>
        <taxon>Viridiplantae</taxon>
        <taxon>Streptophyta</taxon>
        <taxon>Embryophyta</taxon>
        <taxon>Tracheophyta</taxon>
        <taxon>Spermatophyta</taxon>
        <taxon>Magnoliopsida</taxon>
        <taxon>eudicotyledons</taxon>
        <taxon>Gunneridae</taxon>
        <taxon>Pentapetalae</taxon>
        <taxon>rosids</taxon>
        <taxon>fabids</taxon>
        <taxon>Fabales</taxon>
        <taxon>Fabaceae</taxon>
        <taxon>Papilionoideae</taxon>
        <taxon>50 kb inversion clade</taxon>
        <taxon>NPAAA clade</taxon>
        <taxon>indigoferoid/millettioid clade</taxon>
        <taxon>Phaseoleae</taxon>
        <taxon>Vigna</taxon>
    </lineage>
</organism>
<evidence type="ECO:0000259" key="6">
    <source>
        <dbReference type="Pfam" id="PF00155"/>
    </source>
</evidence>
<comment type="similarity">
    <text evidence="5">Belongs to the class-I pyridoxal-phosphate-dependent aminotransferase family. LL-diaminopimelate aminotransferase subfamily.</text>
</comment>
<evidence type="ECO:0000256" key="3">
    <source>
        <dbReference type="ARBA" id="ARBA00022679"/>
    </source>
</evidence>
<gene>
    <name evidence="7" type="ORF">V8G54_004394</name>
</gene>
<dbReference type="AlphaFoldDB" id="A0AAQ3PGT5"/>
<sequence>MSITYNLTTSLSSTSSAFLAPSSFNSRGHVSLPVKSVGICKCIATPEAETGYKTKVTRNPNLGKLQAGYLFPEKKNLRVIILAEDEELGDLMDEKSNEIARRRSAHLLKYPDAKVISLGIGDTTEPIPEVITDAMSKRSQGLSTVKGYSGYGAEQGEKPLRSAIASTFYSDLGIEEDDIFVSDGAKCDISRLQIVFGSNVKMAVQDPSYPAYVDSSVIMGQTGLYQKDVEKFANIEYMRCSPENGFFPDLSSISRPDIIFFCSPNNPTGAAATREQLTQLVQFAKDNGSIVIHDSAYAMYISGDNPRSIFEIPGAKEVAIETSSFSKYAGFTGVRLGWTVIPKELLFSDGFPVARDFNRIVCTCFNGASNISQAGGLACLSPEGLKAMGEVIGFYKENTNIIVETFDSLGFKVYGGKDAPYVWVHFPGRSSWDVFGEILEKTHVVTTPGSGFGPGGEGFVRVSAFGHRENVLEACRRFKQLYK</sequence>
<evidence type="ECO:0000256" key="5">
    <source>
        <dbReference type="ARBA" id="ARBA00061511"/>
    </source>
</evidence>
<dbReference type="GO" id="GO:0009862">
    <property type="term" value="P:systemic acquired resistance, salicylic acid mediated signaling pathway"/>
    <property type="evidence" value="ECO:0007669"/>
    <property type="project" value="UniProtKB-ARBA"/>
</dbReference>
<comment type="cofactor">
    <cofactor evidence="1">
        <name>pyridoxal 5'-phosphate</name>
        <dbReference type="ChEBI" id="CHEBI:597326"/>
    </cofactor>
</comment>
<dbReference type="CDD" id="cd00609">
    <property type="entry name" value="AAT_like"/>
    <property type="match status" value="1"/>
</dbReference>
<evidence type="ECO:0000313" key="8">
    <source>
        <dbReference type="Proteomes" id="UP001374535"/>
    </source>
</evidence>
<dbReference type="InterPro" id="IPR015424">
    <property type="entry name" value="PyrdxlP-dep_Trfase"/>
</dbReference>
<dbReference type="InterPro" id="IPR019942">
    <property type="entry name" value="DapL/ALD1"/>
</dbReference>